<feature type="active site" evidence="3">
    <location>
        <position position="171"/>
    </location>
</feature>
<feature type="domain" description="3-hydroxyisobutyrate dehydrogenase-like NAD-binding" evidence="5">
    <location>
        <begin position="168"/>
        <end position="284"/>
    </location>
</feature>
<dbReference type="eggNOG" id="COG2084">
    <property type="taxonomic scope" value="Bacteria"/>
</dbReference>
<dbReference type="InterPro" id="IPR051265">
    <property type="entry name" value="HIBADH-related_NP60_sf"/>
</dbReference>
<dbReference type="PANTHER" id="PTHR43580">
    <property type="entry name" value="OXIDOREDUCTASE GLYR1-RELATED"/>
    <property type="match status" value="1"/>
</dbReference>
<dbReference type="Pfam" id="PF03446">
    <property type="entry name" value="NAD_binding_2"/>
    <property type="match status" value="1"/>
</dbReference>
<reference evidence="6 7" key="1">
    <citation type="submission" date="2017-03" db="EMBL/GenBank/DDBJ databases">
        <title>Foreign affairs: Plasmid Transfer between Roseobacters and Rhizobia.</title>
        <authorList>
            <person name="Bartling P."/>
            <person name="Bunk B."/>
            <person name="Overmann J."/>
            <person name="Brinkmann H."/>
            <person name="Petersen J."/>
        </authorList>
    </citation>
    <scope>NUCLEOTIDE SEQUENCE [LARGE SCALE GENOMIC DNA]</scope>
    <source>
        <strain evidence="6 7">MACL11</strain>
    </source>
</reference>
<sequence length="293" mass="30815">MSATNVVGWIGVGKMGAPMAGHLLKGGIDVTVFDARPENSAAMEERGARTAESIEAVGCACNVIFTSIPDDPALASVVTTLAPAMRENAILIDTSTVSPKASSEAAGVLADHGIRYLRAPVSGSTTIAAAANLTILASGDESAWKEVEPLVTLFSSERLYLGPADEARFMKLVLNTLVGASASVLGEAILLGEHGGLDRAQMMDVILKSAVSSPLLGYKRETVVVDASEPAFRLDQMVKDFSLILAAAKSEHIDMDVSALVLKQYEAAAQDGMEGRDFFALVDWIRDHAPRTG</sequence>
<evidence type="ECO:0000259" key="5">
    <source>
        <dbReference type="Pfam" id="PF14833"/>
    </source>
</evidence>
<dbReference type="SUPFAM" id="SSF51735">
    <property type="entry name" value="NAD(P)-binding Rossmann-fold domains"/>
    <property type="match status" value="1"/>
</dbReference>
<dbReference type="Gene3D" id="3.40.50.720">
    <property type="entry name" value="NAD(P)-binding Rossmann-like Domain"/>
    <property type="match status" value="1"/>
</dbReference>
<dbReference type="OrthoDB" id="9812907at2"/>
<dbReference type="GO" id="GO:0051287">
    <property type="term" value="F:NAD binding"/>
    <property type="evidence" value="ECO:0007669"/>
    <property type="project" value="InterPro"/>
</dbReference>
<dbReference type="InterPro" id="IPR006115">
    <property type="entry name" value="6PGDH_NADP-bd"/>
</dbReference>
<organism evidence="6 7">
    <name type="scientific">Martelella mediterranea DSM 17316</name>
    <dbReference type="NCBI Taxonomy" id="1122214"/>
    <lineage>
        <taxon>Bacteria</taxon>
        <taxon>Pseudomonadati</taxon>
        <taxon>Pseudomonadota</taxon>
        <taxon>Alphaproteobacteria</taxon>
        <taxon>Hyphomicrobiales</taxon>
        <taxon>Aurantimonadaceae</taxon>
        <taxon>Martelella</taxon>
    </lineage>
</organism>
<dbReference type="STRING" id="1122214.Mame_00261"/>
<evidence type="ECO:0000256" key="3">
    <source>
        <dbReference type="PIRSR" id="PIRSR000103-1"/>
    </source>
</evidence>
<dbReference type="InterPro" id="IPR029154">
    <property type="entry name" value="HIBADH-like_NADP-bd"/>
</dbReference>
<keyword evidence="2" id="KW-0520">NAD</keyword>
<dbReference type="GO" id="GO:0050661">
    <property type="term" value="F:NADP binding"/>
    <property type="evidence" value="ECO:0007669"/>
    <property type="project" value="InterPro"/>
</dbReference>
<proteinExistence type="predicted"/>
<dbReference type="Proteomes" id="UP000191135">
    <property type="component" value="Chromosome"/>
</dbReference>
<dbReference type="KEGG" id="mmed:Mame_00261"/>
<name>A0A1U9YW45_9HYPH</name>
<dbReference type="Pfam" id="PF14833">
    <property type="entry name" value="NAD_binding_11"/>
    <property type="match status" value="1"/>
</dbReference>
<dbReference type="GO" id="GO:0043718">
    <property type="term" value="F:2-hydroxymethylglutarate dehydrogenase activity"/>
    <property type="evidence" value="ECO:0007669"/>
    <property type="project" value="UniProtKB-EC"/>
</dbReference>
<dbReference type="SUPFAM" id="SSF48179">
    <property type="entry name" value="6-phosphogluconate dehydrogenase C-terminal domain-like"/>
    <property type="match status" value="1"/>
</dbReference>
<evidence type="ECO:0000256" key="1">
    <source>
        <dbReference type="ARBA" id="ARBA00023002"/>
    </source>
</evidence>
<dbReference type="InterPro" id="IPR008927">
    <property type="entry name" value="6-PGluconate_DH-like_C_sf"/>
</dbReference>
<evidence type="ECO:0000256" key="2">
    <source>
        <dbReference type="ARBA" id="ARBA00023027"/>
    </source>
</evidence>
<dbReference type="AlphaFoldDB" id="A0A1U9YW45"/>
<gene>
    <name evidence="6" type="primary">hgd_1</name>
    <name evidence="6" type="ORF">Mame_00261</name>
</gene>
<dbReference type="InterPro" id="IPR013328">
    <property type="entry name" value="6PGD_dom2"/>
</dbReference>
<protein>
    <submittedName>
        <fullName evidence="6">2-(Hydroxymethyl)glutarate dehydrogenase</fullName>
        <ecNumber evidence="6">1.1.1.291</ecNumber>
    </submittedName>
</protein>
<dbReference type="InterPro" id="IPR015815">
    <property type="entry name" value="HIBADH-related"/>
</dbReference>
<dbReference type="EC" id="1.1.1.291" evidence="6"/>
<keyword evidence="1 6" id="KW-0560">Oxidoreductase</keyword>
<dbReference type="PANTHER" id="PTHR43580:SF2">
    <property type="entry name" value="CYTOKINE-LIKE NUCLEAR FACTOR N-PAC"/>
    <property type="match status" value="1"/>
</dbReference>
<evidence type="ECO:0000259" key="4">
    <source>
        <dbReference type="Pfam" id="PF03446"/>
    </source>
</evidence>
<accession>A0A1U9YW45</accession>
<evidence type="ECO:0000313" key="7">
    <source>
        <dbReference type="Proteomes" id="UP000191135"/>
    </source>
</evidence>
<dbReference type="RefSeq" id="WP_018064744.1">
    <property type="nucleotide sequence ID" value="NZ_AQWH01000008.1"/>
</dbReference>
<dbReference type="PIRSF" id="PIRSF000103">
    <property type="entry name" value="HIBADH"/>
    <property type="match status" value="1"/>
</dbReference>
<evidence type="ECO:0000313" key="6">
    <source>
        <dbReference type="EMBL" id="AQZ49644.1"/>
    </source>
</evidence>
<dbReference type="EMBL" id="CP020330">
    <property type="protein sequence ID" value="AQZ49644.1"/>
    <property type="molecule type" value="Genomic_DNA"/>
</dbReference>
<feature type="domain" description="6-phosphogluconate dehydrogenase NADP-binding" evidence="4">
    <location>
        <begin position="7"/>
        <end position="160"/>
    </location>
</feature>
<dbReference type="InterPro" id="IPR036291">
    <property type="entry name" value="NAD(P)-bd_dom_sf"/>
</dbReference>
<dbReference type="Gene3D" id="1.10.1040.10">
    <property type="entry name" value="N-(1-d-carboxylethyl)-l-norvaline Dehydrogenase, domain 2"/>
    <property type="match status" value="1"/>
</dbReference>
<keyword evidence="7" id="KW-1185">Reference proteome</keyword>